<keyword evidence="1" id="KW-1133">Transmembrane helix</keyword>
<dbReference type="AlphaFoldDB" id="A0A6V7WRT5"/>
<accession>A0A6V7WRT5</accession>
<reference evidence="2 3" key="1">
    <citation type="submission" date="2020-08" db="EMBL/GenBank/DDBJ databases">
        <authorList>
            <person name="Koutsovoulos G."/>
            <person name="Danchin GJ E."/>
        </authorList>
    </citation>
    <scope>NUCLEOTIDE SEQUENCE [LARGE SCALE GENOMIC DNA]</scope>
</reference>
<keyword evidence="1" id="KW-0472">Membrane</keyword>
<sequence>MCLCFPELFILFIYFPEGCVFKFILFCIFCFLVCVFRKCLIYILVVCFSVYFVFFGILYFWLCLFL</sequence>
<evidence type="ECO:0000313" key="2">
    <source>
        <dbReference type="EMBL" id="CAD2189516.1"/>
    </source>
</evidence>
<feature type="transmembrane region" description="Helical" evidence="1">
    <location>
        <begin position="12"/>
        <end position="33"/>
    </location>
</feature>
<feature type="transmembrane region" description="Helical" evidence="1">
    <location>
        <begin position="40"/>
        <end position="62"/>
    </location>
</feature>
<gene>
    <name evidence="2" type="ORF">MENT_LOCUS42241</name>
</gene>
<dbReference type="EMBL" id="CAJEWN010000753">
    <property type="protein sequence ID" value="CAD2189516.1"/>
    <property type="molecule type" value="Genomic_DNA"/>
</dbReference>
<dbReference type="Proteomes" id="UP000580250">
    <property type="component" value="Unassembled WGS sequence"/>
</dbReference>
<evidence type="ECO:0000313" key="3">
    <source>
        <dbReference type="Proteomes" id="UP000580250"/>
    </source>
</evidence>
<protein>
    <submittedName>
        <fullName evidence="2">Uncharacterized protein</fullName>
    </submittedName>
</protein>
<proteinExistence type="predicted"/>
<comment type="caution">
    <text evidence="2">The sequence shown here is derived from an EMBL/GenBank/DDBJ whole genome shotgun (WGS) entry which is preliminary data.</text>
</comment>
<organism evidence="2 3">
    <name type="scientific">Meloidogyne enterolobii</name>
    <name type="common">Root-knot nematode worm</name>
    <name type="synonym">Meloidogyne mayaguensis</name>
    <dbReference type="NCBI Taxonomy" id="390850"/>
    <lineage>
        <taxon>Eukaryota</taxon>
        <taxon>Metazoa</taxon>
        <taxon>Ecdysozoa</taxon>
        <taxon>Nematoda</taxon>
        <taxon>Chromadorea</taxon>
        <taxon>Rhabditida</taxon>
        <taxon>Tylenchina</taxon>
        <taxon>Tylenchomorpha</taxon>
        <taxon>Tylenchoidea</taxon>
        <taxon>Meloidogynidae</taxon>
        <taxon>Meloidogyninae</taxon>
        <taxon>Meloidogyne</taxon>
    </lineage>
</organism>
<keyword evidence="1" id="KW-0812">Transmembrane</keyword>
<name>A0A6V7WRT5_MELEN</name>
<evidence type="ECO:0000256" key="1">
    <source>
        <dbReference type="SAM" id="Phobius"/>
    </source>
</evidence>